<evidence type="ECO:0000313" key="1">
    <source>
        <dbReference type="EMBL" id="KKD35968.1"/>
    </source>
</evidence>
<reference evidence="1 2" key="1">
    <citation type="submission" date="2015-06" db="EMBL/GenBank/DDBJ databases">
        <title>Draft genome assembly of filamentous brackish cyanobacterium Limnoraphis robusta strain CS-951.</title>
        <authorList>
            <person name="Willis A."/>
            <person name="Parks M."/>
            <person name="Burford M.A."/>
        </authorList>
    </citation>
    <scope>NUCLEOTIDE SEQUENCE [LARGE SCALE GENOMIC DNA]</scope>
    <source>
        <strain evidence="1 2">CS-951</strain>
    </source>
</reference>
<protein>
    <recommendedName>
        <fullName evidence="3">PEP-CTERM protein-sorting domain-containing protein</fullName>
    </recommendedName>
</protein>
<evidence type="ECO:0008006" key="3">
    <source>
        <dbReference type="Google" id="ProtNLM"/>
    </source>
</evidence>
<dbReference type="InterPro" id="IPR013424">
    <property type="entry name" value="Ice-binding_C"/>
</dbReference>
<gene>
    <name evidence="1" type="ORF">WN50_22390</name>
</gene>
<comment type="caution">
    <text evidence="1">The sequence shown here is derived from an EMBL/GenBank/DDBJ whole genome shotgun (WGS) entry which is preliminary data.</text>
</comment>
<dbReference type="Proteomes" id="UP000033607">
    <property type="component" value="Unassembled WGS sequence"/>
</dbReference>
<dbReference type="NCBIfam" id="TIGR02595">
    <property type="entry name" value="PEP_CTERM"/>
    <property type="match status" value="1"/>
</dbReference>
<dbReference type="AlphaFoldDB" id="A0A0F5YB47"/>
<proteinExistence type="predicted"/>
<organism evidence="1 2">
    <name type="scientific">Limnoraphis robusta CS-951</name>
    <dbReference type="NCBI Taxonomy" id="1637645"/>
    <lineage>
        <taxon>Bacteria</taxon>
        <taxon>Bacillati</taxon>
        <taxon>Cyanobacteriota</taxon>
        <taxon>Cyanophyceae</taxon>
        <taxon>Oscillatoriophycideae</taxon>
        <taxon>Oscillatoriales</taxon>
        <taxon>Sirenicapillariaceae</taxon>
        <taxon>Limnoraphis</taxon>
    </lineage>
</organism>
<dbReference type="EMBL" id="LATL02000221">
    <property type="protein sequence ID" value="KKD35968.1"/>
    <property type="molecule type" value="Genomic_DNA"/>
</dbReference>
<name>A0A0F5YB47_9CYAN</name>
<dbReference type="OrthoDB" id="481625at2"/>
<evidence type="ECO:0000313" key="2">
    <source>
        <dbReference type="Proteomes" id="UP000033607"/>
    </source>
</evidence>
<accession>A0A0F5YB47</accession>
<sequence>MKMIKLITVTALTLGAVFGSFVESAVARGGRWSGSSTAEPENYFEFSLFTQTPRGQDIRDSKRGNRNLGLFKGAIENFSFCSQSDDADTFPNLGNGCELSGFTGSYIDDSFPVLDLQARNREGVVEYSFLLPNTNKQVFPIDSLLFNFQLRLDRIPSELRLDPVNSLKDIFSLFNLRDDDGELLLKSLLNSTNSDADVEIQYVPEPSSMNALFAIGILGAGFGLKRRFKIKS</sequence>
<dbReference type="RefSeq" id="WP_046280812.1">
    <property type="nucleotide sequence ID" value="NZ_LATL02000221.1"/>
</dbReference>